<dbReference type="AlphaFoldDB" id="A0A0A2A941"/>
<organism evidence="9 10">
    <name type="scientific">Prochlorococcus marinus str. MIT 9302</name>
    <dbReference type="NCBI Taxonomy" id="74545"/>
    <lineage>
        <taxon>Bacteria</taxon>
        <taxon>Bacillati</taxon>
        <taxon>Cyanobacteriota</taxon>
        <taxon>Cyanophyceae</taxon>
        <taxon>Synechococcales</taxon>
        <taxon>Prochlorococcaceae</taxon>
        <taxon>Prochlorococcus</taxon>
    </lineage>
</organism>
<dbReference type="GO" id="GO:0005886">
    <property type="term" value="C:plasma membrane"/>
    <property type="evidence" value="ECO:0007669"/>
    <property type="project" value="UniProtKB-SubCell"/>
</dbReference>
<sequence length="528" mass="61715">MKENNMKDSKDINQFDDEIDLNFLLRIFLRNKKLIIFPAILISFGTAIFTLIAKPIWSGNFTVLVKNQESKSTLSSNPIVNILQNQNNISDEAYLLKTPFVLQPVFEYIKKTKKLNNDYTFNEWITGPISVEASKDSNIIKVSYEDENKEFILNVLGKITEKYKKYSISKLNQDLDRQIKFLSKQEKIYERKYLDSLKTFNKFSIKNGLGDIDGFVKLGKRSGTNNGSLTLIGGDQSRNNTFGGQSINNSFNPQNQLNPNNATNLQNQVNNNETAGQRYTKQFDLLETLETKYARYSSLMTEESEYLRNLKLQIDTLESSLKRPNQILVKYKELQKTLSRNENIYTSIESNLINLKIERAKDKKTWDIISNPTIEKYRVSPKRKKNVAISFLISILFFYFVSIIKERKSNIVFELNELKKLINIEFKEILDREEFNFNNSFLTKLTSNNESVFLKGSKLMKNDVFKIFFKDIIKIEDIKLCHEIDYKKNKNIFLFIEEGKITKKDIININRYVNLNKELFAGWIYLEK</sequence>
<feature type="transmembrane region" description="Helical" evidence="7">
    <location>
        <begin position="34"/>
        <end position="57"/>
    </location>
</feature>
<evidence type="ECO:0000256" key="6">
    <source>
        <dbReference type="ARBA" id="ARBA00023136"/>
    </source>
</evidence>
<evidence type="ECO:0000256" key="7">
    <source>
        <dbReference type="SAM" id="Phobius"/>
    </source>
</evidence>
<reference evidence="10" key="1">
    <citation type="journal article" date="2014" name="Sci. Data">
        <title>Genomes of diverse isolates of the marine cyanobacterium Prochlorococcus.</title>
        <authorList>
            <person name="Biller S."/>
            <person name="Berube P."/>
            <person name="Thompson J."/>
            <person name="Kelly L."/>
            <person name="Roggensack S."/>
            <person name="Awad L."/>
            <person name="Roache-Johnson K."/>
            <person name="Ding H."/>
            <person name="Giovannoni S.J."/>
            <person name="Moore L.R."/>
            <person name="Chisholm S.W."/>
        </authorList>
    </citation>
    <scope>NUCLEOTIDE SEQUENCE [LARGE SCALE GENOMIC DNA]</scope>
    <source>
        <strain evidence="10">MIT 9302</strain>
    </source>
</reference>
<comment type="caution">
    <text evidence="9">The sequence shown here is derived from an EMBL/GenBank/DDBJ whole genome shotgun (WGS) entry which is preliminary data.</text>
</comment>
<feature type="transmembrane region" description="Helical" evidence="7">
    <location>
        <begin position="387"/>
        <end position="404"/>
    </location>
</feature>
<keyword evidence="3" id="KW-1003">Cell membrane</keyword>
<dbReference type="STRING" id="74545.EU96_1582"/>
<evidence type="ECO:0000313" key="9">
    <source>
        <dbReference type="EMBL" id="KGF96943.1"/>
    </source>
</evidence>
<dbReference type="PANTHER" id="PTHR32309">
    <property type="entry name" value="TYROSINE-PROTEIN KINASE"/>
    <property type="match status" value="1"/>
</dbReference>
<evidence type="ECO:0000256" key="4">
    <source>
        <dbReference type="ARBA" id="ARBA00022692"/>
    </source>
</evidence>
<evidence type="ECO:0000256" key="1">
    <source>
        <dbReference type="ARBA" id="ARBA00004651"/>
    </source>
</evidence>
<accession>A0A0A2A941</accession>
<dbReference type="eggNOG" id="COG3206">
    <property type="taxonomic scope" value="Bacteria"/>
</dbReference>
<protein>
    <recommendedName>
        <fullName evidence="8">Polysaccharide chain length determinant N-terminal domain-containing protein</fullName>
    </recommendedName>
</protein>
<keyword evidence="4 7" id="KW-0812">Transmembrane</keyword>
<evidence type="ECO:0000259" key="8">
    <source>
        <dbReference type="Pfam" id="PF02706"/>
    </source>
</evidence>
<dbReference type="GO" id="GO:0004713">
    <property type="term" value="F:protein tyrosine kinase activity"/>
    <property type="evidence" value="ECO:0007669"/>
    <property type="project" value="TreeGrafter"/>
</dbReference>
<dbReference type="Proteomes" id="UP000030445">
    <property type="component" value="Unassembled WGS sequence"/>
</dbReference>
<dbReference type="InterPro" id="IPR050445">
    <property type="entry name" value="Bact_polysacc_biosynth/exp"/>
</dbReference>
<feature type="domain" description="Polysaccharide chain length determinant N-terminal" evidence="8">
    <location>
        <begin position="17"/>
        <end position="106"/>
    </location>
</feature>
<name>A0A0A2A941_PROMR</name>
<dbReference type="EMBL" id="JNAM01000011">
    <property type="protein sequence ID" value="KGF96943.1"/>
    <property type="molecule type" value="Genomic_DNA"/>
</dbReference>
<dbReference type="PANTHER" id="PTHR32309:SF13">
    <property type="entry name" value="FERRIC ENTEROBACTIN TRANSPORT PROTEIN FEPE"/>
    <property type="match status" value="1"/>
</dbReference>
<evidence type="ECO:0000256" key="3">
    <source>
        <dbReference type="ARBA" id="ARBA00022475"/>
    </source>
</evidence>
<evidence type="ECO:0000313" key="10">
    <source>
        <dbReference type="Proteomes" id="UP000030445"/>
    </source>
</evidence>
<comment type="subcellular location">
    <subcellularLocation>
        <location evidence="1">Cell membrane</location>
        <topology evidence="1">Multi-pass membrane protein</topology>
    </subcellularLocation>
</comment>
<dbReference type="OrthoDB" id="539704at2"/>
<evidence type="ECO:0000256" key="5">
    <source>
        <dbReference type="ARBA" id="ARBA00022989"/>
    </source>
</evidence>
<proteinExistence type="inferred from homology"/>
<dbReference type="InterPro" id="IPR003856">
    <property type="entry name" value="LPS_length_determ_N"/>
</dbReference>
<keyword evidence="6 7" id="KW-0472">Membrane</keyword>
<comment type="similarity">
    <text evidence="2">Belongs to the CpsC/CapA family.</text>
</comment>
<dbReference type="Pfam" id="PF02706">
    <property type="entry name" value="Wzz"/>
    <property type="match status" value="1"/>
</dbReference>
<gene>
    <name evidence="9" type="ORF">EU96_1582</name>
</gene>
<evidence type="ECO:0000256" key="2">
    <source>
        <dbReference type="ARBA" id="ARBA00006683"/>
    </source>
</evidence>
<keyword evidence="5 7" id="KW-1133">Transmembrane helix</keyword>